<dbReference type="EMBL" id="JAPMLT010000001">
    <property type="protein sequence ID" value="MCX7568893.1"/>
    <property type="molecule type" value="Genomic_DNA"/>
</dbReference>
<evidence type="ECO:0000313" key="2">
    <source>
        <dbReference type="EMBL" id="MCX7568893.1"/>
    </source>
</evidence>
<accession>A0ABT3WW40</accession>
<proteinExistence type="predicted"/>
<organism evidence="2 3">
    <name type="scientific">Tumebacillus lacus</name>
    <dbReference type="NCBI Taxonomy" id="2995335"/>
    <lineage>
        <taxon>Bacteria</taxon>
        <taxon>Bacillati</taxon>
        <taxon>Bacillota</taxon>
        <taxon>Bacilli</taxon>
        <taxon>Bacillales</taxon>
        <taxon>Alicyclobacillaceae</taxon>
        <taxon>Tumebacillus</taxon>
    </lineage>
</organism>
<keyword evidence="1" id="KW-1133">Transmembrane helix</keyword>
<evidence type="ECO:0000313" key="3">
    <source>
        <dbReference type="Proteomes" id="UP001208017"/>
    </source>
</evidence>
<reference evidence="2 3" key="1">
    <citation type="submission" date="2022-11" db="EMBL/GenBank/DDBJ databases">
        <title>Study of microbial diversity in lake waters.</title>
        <authorList>
            <person name="Zhang J."/>
        </authorList>
    </citation>
    <scope>NUCLEOTIDE SEQUENCE [LARGE SCALE GENOMIC DNA]</scope>
    <source>
        <strain evidence="2 3">DT12</strain>
    </source>
</reference>
<dbReference type="RefSeq" id="WP_267150128.1">
    <property type="nucleotide sequence ID" value="NZ_JAPMLT010000001.1"/>
</dbReference>
<comment type="caution">
    <text evidence="2">The sequence shown here is derived from an EMBL/GenBank/DDBJ whole genome shotgun (WGS) entry which is preliminary data.</text>
</comment>
<feature type="transmembrane region" description="Helical" evidence="1">
    <location>
        <begin position="81"/>
        <end position="98"/>
    </location>
</feature>
<protein>
    <submittedName>
        <fullName evidence="2">Uncharacterized protein</fullName>
    </submittedName>
</protein>
<evidence type="ECO:0000256" key="1">
    <source>
        <dbReference type="SAM" id="Phobius"/>
    </source>
</evidence>
<keyword evidence="1" id="KW-0472">Membrane</keyword>
<feature type="transmembrane region" description="Helical" evidence="1">
    <location>
        <begin position="50"/>
        <end position="69"/>
    </location>
</feature>
<name>A0ABT3WW40_9BACL</name>
<keyword evidence="3" id="KW-1185">Reference proteome</keyword>
<sequence>MKSRETRPQILDRHFKQREGIILAIDRYYRSKTDEELRLIRAELTREQQMLGNIPLLASTTPIVFLIFGSQVNQYFPHTSIRWKVAVVLSVLIIVWSINHHFRKRGRVYLDLYLIEQIEKERSKTAQTPVE</sequence>
<dbReference type="Proteomes" id="UP001208017">
    <property type="component" value="Unassembled WGS sequence"/>
</dbReference>
<keyword evidence="1" id="KW-0812">Transmembrane</keyword>
<gene>
    <name evidence="2" type="ORF">OS242_02820</name>
</gene>